<proteinExistence type="inferred from homology"/>
<feature type="domain" description="AAA+ ATPase" evidence="4">
    <location>
        <begin position="574"/>
        <end position="715"/>
    </location>
</feature>
<dbReference type="InterPro" id="IPR000641">
    <property type="entry name" value="CbxX/CfxQ"/>
</dbReference>
<dbReference type="AlphaFoldDB" id="A0AAE4CA60"/>
<dbReference type="PANTHER" id="PTHR43392">
    <property type="entry name" value="AAA-TYPE ATPASE FAMILY PROTEIN / ANKYRIN REPEAT FAMILY PROTEIN"/>
    <property type="match status" value="1"/>
</dbReference>
<gene>
    <name evidence="5" type="ORF">J2S41_004064</name>
</gene>
<evidence type="ECO:0000256" key="3">
    <source>
        <dbReference type="ARBA" id="ARBA00022840"/>
    </source>
</evidence>
<dbReference type="SUPFAM" id="SSF52540">
    <property type="entry name" value="P-loop containing nucleoside triphosphate hydrolases"/>
    <property type="match status" value="1"/>
</dbReference>
<dbReference type="InterPro" id="IPR011050">
    <property type="entry name" value="Pectin_lyase_fold/virulence"/>
</dbReference>
<comment type="caution">
    <text evidence="5">The sequence shown here is derived from an EMBL/GenBank/DDBJ whole genome shotgun (WGS) entry which is preliminary data.</text>
</comment>
<reference evidence="5" key="1">
    <citation type="submission" date="2023-07" db="EMBL/GenBank/DDBJ databases">
        <title>Sequencing the genomes of 1000 actinobacteria strains.</title>
        <authorList>
            <person name="Klenk H.-P."/>
        </authorList>
    </citation>
    <scope>NUCLEOTIDE SEQUENCE</scope>
    <source>
        <strain evidence="5">DSM 44707</strain>
    </source>
</reference>
<dbReference type="Pfam" id="PF00004">
    <property type="entry name" value="AAA"/>
    <property type="match status" value="1"/>
</dbReference>
<dbReference type="Proteomes" id="UP001183643">
    <property type="component" value="Unassembled WGS sequence"/>
</dbReference>
<dbReference type="PRINTS" id="PR00819">
    <property type="entry name" value="CBXCFQXSUPER"/>
</dbReference>
<dbReference type="PANTHER" id="PTHR43392:SF2">
    <property type="entry name" value="AAA-TYPE ATPASE FAMILY PROTEIN _ ANKYRIN REPEAT FAMILY PROTEIN"/>
    <property type="match status" value="1"/>
</dbReference>
<dbReference type="Pfam" id="PF17866">
    <property type="entry name" value="AAA_lid_6"/>
    <property type="match status" value="1"/>
</dbReference>
<sequence length="803" mass="82768">MNPNKIIVSPSGGEHRTLGEAVAAAADGAVITVRPGHYQENLLLTKAVTIVAEDGPGTVRLTATAGIPLILVAESAAVSGLVIEAADAQAPAIAFETGQLALTECSVIGKAWAAVYVRGSGALVMRAGRVTNEGGAGLVVTSPAGSVLDDCRIERLGTSGVVVAEQGVLRMRSGAVAQAGGNGICVHGTARIVVEDTEISGAKRPAFAVEHQSRATVRRLRVNRTDGIGLYLASTNRVTVEEAAADDCGTDGFYIGEGCKPTVRAGSVRRAGRNGFRFTGEASGNFADCKVIETAGAAVSVTGRCAPELVRITAQRCGAGVRLEAGADPLLHRLQISSSREHAIEIGNGARGRFETVTIDGGGAAGIVVTGGARPTLTGVGMRGTGGPGVTVTEAAAVLTDCDISAVRGDGIQIGRGGEISAGNCRVRASAGSGCRFDAGSTGGLTGSEFSENEADGIEVHTGDAVRVIDCVVRDNKKSGLRQSDAAAALTVERLASERNGLPDAFGTAAAGGLPAPAATRADGGDRVARGSDPLRELLGLVGLQGVKQEVTSLINLMKMSQRRKEAGLSAPPMARHLVFAGAPGTGKTTVARLYGAILAELGVLRIGHLVEVARADLVAQIIGGTAIKTTEAFTSALGGVLFIDEAYTLSSGQGGTGPDFGREAIDTLVKLMEDHREDVVVIAAGYSKDMQRFLEANPGLESRFSRTIEFANYSPAELVTIVQDQSARHDYRLDDAAAAALLRYFDEIPKDGTFGNGREARKVFERMADRQASRLAAGEPSPAELTLLTVEDLDYTPAAGRS</sequence>
<keyword evidence="3" id="KW-0067">ATP-binding</keyword>
<comment type="similarity">
    <text evidence="1">Belongs to the CbxX/CfxQ family.</text>
</comment>
<dbReference type="EMBL" id="JAVDYB010000001">
    <property type="protein sequence ID" value="MDR7277286.1"/>
    <property type="molecule type" value="Genomic_DNA"/>
</dbReference>
<dbReference type="GO" id="GO:0016887">
    <property type="term" value="F:ATP hydrolysis activity"/>
    <property type="evidence" value="ECO:0007669"/>
    <property type="project" value="InterPro"/>
</dbReference>
<dbReference type="Pfam" id="PF13229">
    <property type="entry name" value="Beta_helix"/>
    <property type="match status" value="2"/>
</dbReference>
<dbReference type="InterPro" id="IPR039448">
    <property type="entry name" value="Beta_helix"/>
</dbReference>
<dbReference type="RefSeq" id="WP_310369479.1">
    <property type="nucleotide sequence ID" value="NZ_JAVDYB010000001.1"/>
</dbReference>
<keyword evidence="2" id="KW-0547">Nucleotide-binding</keyword>
<keyword evidence="6" id="KW-1185">Reference proteome</keyword>
<dbReference type="InterPro" id="IPR003593">
    <property type="entry name" value="AAA+_ATPase"/>
</dbReference>
<dbReference type="InterPro" id="IPR006626">
    <property type="entry name" value="PbH1"/>
</dbReference>
<evidence type="ECO:0000259" key="4">
    <source>
        <dbReference type="SMART" id="SM00382"/>
    </source>
</evidence>
<name>A0AAE4CA60_9ACTN</name>
<dbReference type="Gene3D" id="3.40.50.300">
    <property type="entry name" value="P-loop containing nucleotide triphosphate hydrolases"/>
    <property type="match status" value="1"/>
</dbReference>
<evidence type="ECO:0000256" key="2">
    <source>
        <dbReference type="ARBA" id="ARBA00022741"/>
    </source>
</evidence>
<dbReference type="GO" id="GO:0005524">
    <property type="term" value="F:ATP binding"/>
    <property type="evidence" value="ECO:0007669"/>
    <property type="project" value="UniProtKB-KW"/>
</dbReference>
<dbReference type="InterPro" id="IPR041627">
    <property type="entry name" value="AAA_lid_6"/>
</dbReference>
<dbReference type="InterPro" id="IPR027417">
    <property type="entry name" value="P-loop_NTPase"/>
</dbReference>
<evidence type="ECO:0000313" key="5">
    <source>
        <dbReference type="EMBL" id="MDR7277286.1"/>
    </source>
</evidence>
<dbReference type="Gene3D" id="2.160.20.10">
    <property type="entry name" value="Single-stranded right-handed beta-helix, Pectin lyase-like"/>
    <property type="match status" value="3"/>
</dbReference>
<protein>
    <recommendedName>
        <fullName evidence="4">AAA+ ATPase domain-containing protein</fullName>
    </recommendedName>
</protein>
<dbReference type="InterPro" id="IPR003959">
    <property type="entry name" value="ATPase_AAA_core"/>
</dbReference>
<dbReference type="SMART" id="SM00382">
    <property type="entry name" value="AAA"/>
    <property type="match status" value="1"/>
</dbReference>
<dbReference type="SUPFAM" id="SSF51126">
    <property type="entry name" value="Pectin lyase-like"/>
    <property type="match status" value="2"/>
</dbReference>
<evidence type="ECO:0000313" key="6">
    <source>
        <dbReference type="Proteomes" id="UP001183643"/>
    </source>
</evidence>
<dbReference type="FunFam" id="3.40.50.300:FF:000216">
    <property type="entry name" value="Type VII secretion ATPase EccA"/>
    <property type="match status" value="1"/>
</dbReference>
<dbReference type="SMART" id="SM00710">
    <property type="entry name" value="PbH1"/>
    <property type="match status" value="14"/>
</dbReference>
<dbReference type="InterPro" id="IPR012334">
    <property type="entry name" value="Pectin_lyas_fold"/>
</dbReference>
<evidence type="ECO:0000256" key="1">
    <source>
        <dbReference type="ARBA" id="ARBA00010378"/>
    </source>
</evidence>
<dbReference type="Gene3D" id="1.10.8.60">
    <property type="match status" value="1"/>
</dbReference>
<organism evidence="5 6">
    <name type="scientific">Catenuloplanes atrovinosus</name>
    <dbReference type="NCBI Taxonomy" id="137266"/>
    <lineage>
        <taxon>Bacteria</taxon>
        <taxon>Bacillati</taxon>
        <taxon>Actinomycetota</taxon>
        <taxon>Actinomycetes</taxon>
        <taxon>Micromonosporales</taxon>
        <taxon>Micromonosporaceae</taxon>
        <taxon>Catenuloplanes</taxon>
    </lineage>
</organism>
<dbReference type="InterPro" id="IPR050773">
    <property type="entry name" value="CbxX/CfxQ_RuBisCO_ESX"/>
</dbReference>
<dbReference type="CDD" id="cd00009">
    <property type="entry name" value="AAA"/>
    <property type="match status" value="1"/>
</dbReference>
<accession>A0AAE4CA60</accession>